<protein>
    <recommendedName>
        <fullName evidence="1">Topoisomerase 6 subunit A/Spo11 TOPRIM domain-containing protein</fullName>
    </recommendedName>
</protein>
<reference evidence="2" key="1">
    <citation type="submission" date="2022-12" db="EMBL/GenBank/DDBJ databases">
        <title>Genome assemblies of Blomia tropicalis.</title>
        <authorList>
            <person name="Cui Y."/>
        </authorList>
    </citation>
    <scope>NUCLEOTIDE SEQUENCE</scope>
    <source>
        <tissue evidence="2">Adult mites</tissue>
    </source>
</reference>
<gene>
    <name evidence="2" type="ORF">RDWZM_010362</name>
</gene>
<dbReference type="SUPFAM" id="SSF56726">
    <property type="entry name" value="DNA topoisomerase IV, alpha subunit"/>
    <property type="match status" value="1"/>
</dbReference>
<evidence type="ECO:0000313" key="3">
    <source>
        <dbReference type="Proteomes" id="UP001142055"/>
    </source>
</evidence>
<dbReference type="InterPro" id="IPR036078">
    <property type="entry name" value="Spo11/TopoVI_A_sf"/>
</dbReference>
<dbReference type="EMBL" id="JAPWDV010000004">
    <property type="protein sequence ID" value="KAJ6215862.1"/>
    <property type="molecule type" value="Genomic_DNA"/>
</dbReference>
<dbReference type="GO" id="GO:0042138">
    <property type="term" value="P:meiotic DNA double-strand break formation"/>
    <property type="evidence" value="ECO:0007669"/>
    <property type="project" value="TreeGrafter"/>
</dbReference>
<dbReference type="Gene3D" id="3.40.1360.10">
    <property type="match status" value="1"/>
</dbReference>
<dbReference type="Proteomes" id="UP001142055">
    <property type="component" value="Chromosome 4"/>
</dbReference>
<organism evidence="2 3">
    <name type="scientific">Blomia tropicalis</name>
    <name type="common">Mite</name>
    <dbReference type="NCBI Taxonomy" id="40697"/>
    <lineage>
        <taxon>Eukaryota</taxon>
        <taxon>Metazoa</taxon>
        <taxon>Ecdysozoa</taxon>
        <taxon>Arthropoda</taxon>
        <taxon>Chelicerata</taxon>
        <taxon>Arachnida</taxon>
        <taxon>Acari</taxon>
        <taxon>Acariformes</taxon>
        <taxon>Sarcoptiformes</taxon>
        <taxon>Astigmata</taxon>
        <taxon>Glycyphagoidea</taxon>
        <taxon>Echimyopodidae</taxon>
        <taxon>Blomia</taxon>
    </lineage>
</organism>
<evidence type="ECO:0000313" key="2">
    <source>
        <dbReference type="EMBL" id="KAJ6215862.1"/>
    </source>
</evidence>
<keyword evidence="3" id="KW-1185">Reference proteome</keyword>
<dbReference type="PANTHER" id="PTHR10848">
    <property type="entry name" value="MEIOTIC RECOMBINATION PROTEIN SPO11"/>
    <property type="match status" value="1"/>
</dbReference>
<comment type="caution">
    <text evidence="2">The sequence shown here is derived from an EMBL/GenBank/DDBJ whole genome shotgun (WGS) entry which is preliminary data.</text>
</comment>
<evidence type="ECO:0000259" key="1">
    <source>
        <dbReference type="Pfam" id="PF21180"/>
    </source>
</evidence>
<dbReference type="InterPro" id="IPR002815">
    <property type="entry name" value="Spo11/TopoVI_A"/>
</dbReference>
<feature type="domain" description="Topoisomerase 6 subunit A/Spo11 TOPRIM" evidence="1">
    <location>
        <begin position="241"/>
        <end position="403"/>
    </location>
</feature>
<dbReference type="GO" id="GO:0007131">
    <property type="term" value="P:reciprocal meiotic recombination"/>
    <property type="evidence" value="ECO:0007669"/>
    <property type="project" value="TreeGrafter"/>
</dbReference>
<dbReference type="InterPro" id="IPR034136">
    <property type="entry name" value="TOPRIM_Topo6A/Spo11"/>
</dbReference>
<accession>A0A9Q0M0V5</accession>
<dbReference type="GO" id="GO:0003918">
    <property type="term" value="F:DNA topoisomerase type II (double strand cut, ATP-hydrolyzing) activity"/>
    <property type="evidence" value="ECO:0007669"/>
    <property type="project" value="InterPro"/>
</dbReference>
<dbReference type="GO" id="GO:0000228">
    <property type="term" value="C:nuclear chromosome"/>
    <property type="evidence" value="ECO:0007669"/>
    <property type="project" value="TreeGrafter"/>
</dbReference>
<dbReference type="GO" id="GO:0003677">
    <property type="term" value="F:DNA binding"/>
    <property type="evidence" value="ECO:0007669"/>
    <property type="project" value="InterPro"/>
</dbReference>
<name>A0A9Q0M0V5_BLOTA</name>
<dbReference type="GO" id="GO:0000706">
    <property type="term" value="P:meiotic DNA double-strand break processing"/>
    <property type="evidence" value="ECO:0007669"/>
    <property type="project" value="TreeGrafter"/>
</dbReference>
<dbReference type="Pfam" id="PF21180">
    <property type="entry name" value="TOP6A-Spo11_Toprim"/>
    <property type="match status" value="1"/>
</dbReference>
<proteinExistence type="predicted"/>
<sequence>MDDNSILPPIEPLTESEIATAIEVGKLDYSENSITGEIAPIKRQIIPIYREFRNFILRNDPCLQGNSFHIESLIILKTALEVEKRSLIRRNFNLNAEFSGCPPIIFEFKFKNKRHFVPKFGYFCNTLLKEKNLSCAEIDKYIAFINFIMQCLQSHKLVTISEIRTNFPNESFDDIDERIQNLCVTLKTPKSQLNIVELTSSLMFGSISFVDFYGFSIKGEMAVPVPIKPFKLTNVSSCATFILIVQCKKTFLKLINLKIDKYFNLIMFTGMSDWPTTVLIQQLSLIWQIPVFVLTDFNLEGLNFASSFRYGSSSPSYEALQMNVPYLRWLGIHFRDVRDFNLECKPSNHMPEDFEEPFAQFAFNPKWQEQIDAMRRFDHQSYLYEFIEKRPKFFISHFLPYKIYVGKGI</sequence>
<dbReference type="PANTHER" id="PTHR10848:SF0">
    <property type="entry name" value="MEIOTIC RECOMBINATION PROTEIN SPO11"/>
    <property type="match status" value="1"/>
</dbReference>
<dbReference type="AlphaFoldDB" id="A0A9Q0M0V5"/>